<dbReference type="PROSITE" id="PS51257">
    <property type="entry name" value="PROKAR_LIPOPROTEIN"/>
    <property type="match status" value="1"/>
</dbReference>
<keyword evidence="3" id="KW-0813">Transport</keyword>
<evidence type="ECO:0000313" key="8">
    <source>
        <dbReference type="Proteomes" id="UP000215509"/>
    </source>
</evidence>
<name>A0A229UWQ2_9BACL</name>
<gene>
    <name evidence="7" type="ORF">CF651_02205</name>
</gene>
<dbReference type="AlphaFoldDB" id="A0A229UWQ2"/>
<dbReference type="PANTHER" id="PTHR30532:SF21">
    <property type="entry name" value="SIDEROPHORE-BINDING LIPOPROTEIN YFIY-RELATED"/>
    <property type="match status" value="1"/>
</dbReference>
<dbReference type="Proteomes" id="UP000215509">
    <property type="component" value="Unassembled WGS sequence"/>
</dbReference>
<dbReference type="PANTHER" id="PTHR30532">
    <property type="entry name" value="IRON III DICITRATE-BINDING PERIPLASMIC PROTEIN"/>
    <property type="match status" value="1"/>
</dbReference>
<dbReference type="PROSITE" id="PS50983">
    <property type="entry name" value="FE_B12_PBP"/>
    <property type="match status" value="1"/>
</dbReference>
<comment type="caution">
    <text evidence="7">The sequence shown here is derived from an EMBL/GenBank/DDBJ whole genome shotgun (WGS) entry which is preliminary data.</text>
</comment>
<evidence type="ECO:0000313" key="7">
    <source>
        <dbReference type="EMBL" id="OXM87937.1"/>
    </source>
</evidence>
<evidence type="ECO:0000256" key="4">
    <source>
        <dbReference type="ARBA" id="ARBA00022729"/>
    </source>
</evidence>
<dbReference type="InterPro" id="IPR002491">
    <property type="entry name" value="ABC_transptr_periplasmic_BD"/>
</dbReference>
<dbReference type="GO" id="GO:0030288">
    <property type="term" value="C:outer membrane-bounded periplasmic space"/>
    <property type="evidence" value="ECO:0007669"/>
    <property type="project" value="TreeGrafter"/>
</dbReference>
<comment type="similarity">
    <text evidence="2">Belongs to the bacterial solute-binding protein 8 family.</text>
</comment>
<keyword evidence="4 5" id="KW-0732">Signal</keyword>
<sequence>MLNRNRFLRLKPAAMIAAILLLSVWLTACGDKPAAPSQAADAKQGAAAEGPRKIKHIMGEAEVPAHPARVVALTNEAAEALVALGIKPVGAVQAYYGDTWYEHDKADMEGVKPVGLESQPNMEIIASLKPDLIVGNKMRHEKIYEQLKAIAPTVYTETLRGEWKSNFMVYADAVNKKAEGDKVVAAFDKRVEDFKGKAGDKLKEKVAVVRFMGGKTRFYYGDMFAGVILKQAGIMRSDPKNDEKAFEDITKERLPELDAADRVFYFTYDTGDGKGKKQQEEWMKDPLWQNLKVVKNNKLTEVNDAIWTTAGGVKAANLMVDDLYKLYDVKK</sequence>
<organism evidence="7 8">
    <name type="scientific">Paenibacillus rigui</name>
    <dbReference type="NCBI Taxonomy" id="554312"/>
    <lineage>
        <taxon>Bacteria</taxon>
        <taxon>Bacillati</taxon>
        <taxon>Bacillota</taxon>
        <taxon>Bacilli</taxon>
        <taxon>Bacillales</taxon>
        <taxon>Paenibacillaceae</taxon>
        <taxon>Paenibacillus</taxon>
    </lineage>
</organism>
<dbReference type="OrthoDB" id="9793175at2"/>
<dbReference type="Gene3D" id="3.40.50.1980">
    <property type="entry name" value="Nitrogenase molybdenum iron protein domain"/>
    <property type="match status" value="2"/>
</dbReference>
<evidence type="ECO:0000256" key="5">
    <source>
        <dbReference type="SAM" id="SignalP"/>
    </source>
</evidence>
<protein>
    <submittedName>
        <fullName evidence="7">ABC transporter substrate-binding protein</fullName>
    </submittedName>
</protein>
<feature type="signal peptide" evidence="5">
    <location>
        <begin position="1"/>
        <end position="28"/>
    </location>
</feature>
<dbReference type="SUPFAM" id="SSF53807">
    <property type="entry name" value="Helical backbone' metal receptor"/>
    <property type="match status" value="1"/>
</dbReference>
<dbReference type="Pfam" id="PF01497">
    <property type="entry name" value="Peripla_BP_2"/>
    <property type="match status" value="1"/>
</dbReference>
<comment type="subcellular location">
    <subcellularLocation>
        <location evidence="1">Cell envelope</location>
    </subcellularLocation>
</comment>
<dbReference type="RefSeq" id="WP_094013187.1">
    <property type="nucleotide sequence ID" value="NZ_NMQW01000002.1"/>
</dbReference>
<evidence type="ECO:0000259" key="6">
    <source>
        <dbReference type="PROSITE" id="PS50983"/>
    </source>
</evidence>
<accession>A0A229UWQ2</accession>
<feature type="domain" description="Fe/B12 periplasmic-binding" evidence="6">
    <location>
        <begin position="69"/>
        <end position="331"/>
    </location>
</feature>
<dbReference type="EMBL" id="NMQW01000002">
    <property type="protein sequence ID" value="OXM87937.1"/>
    <property type="molecule type" value="Genomic_DNA"/>
</dbReference>
<proteinExistence type="inferred from homology"/>
<feature type="chain" id="PRO_5039581588" evidence="5">
    <location>
        <begin position="29"/>
        <end position="331"/>
    </location>
</feature>
<evidence type="ECO:0000256" key="3">
    <source>
        <dbReference type="ARBA" id="ARBA00022448"/>
    </source>
</evidence>
<keyword evidence="8" id="KW-1185">Reference proteome</keyword>
<reference evidence="7 8" key="1">
    <citation type="submission" date="2017-07" db="EMBL/GenBank/DDBJ databases">
        <title>Genome sequencing and assembly of Paenibacillus rigui.</title>
        <authorList>
            <person name="Mayilraj S."/>
        </authorList>
    </citation>
    <scope>NUCLEOTIDE SEQUENCE [LARGE SCALE GENOMIC DNA]</scope>
    <source>
        <strain evidence="7 8">JCM 16352</strain>
    </source>
</reference>
<evidence type="ECO:0000256" key="1">
    <source>
        <dbReference type="ARBA" id="ARBA00004196"/>
    </source>
</evidence>
<dbReference type="InterPro" id="IPR051313">
    <property type="entry name" value="Bact_iron-sidero_bind"/>
</dbReference>
<dbReference type="CDD" id="cd01146">
    <property type="entry name" value="FhuD"/>
    <property type="match status" value="1"/>
</dbReference>
<evidence type="ECO:0000256" key="2">
    <source>
        <dbReference type="ARBA" id="ARBA00008814"/>
    </source>
</evidence>
<dbReference type="GO" id="GO:1901678">
    <property type="term" value="P:iron coordination entity transport"/>
    <property type="evidence" value="ECO:0007669"/>
    <property type="project" value="UniProtKB-ARBA"/>
</dbReference>